<feature type="transmembrane region" description="Helical" evidence="7">
    <location>
        <begin position="217"/>
        <end position="238"/>
    </location>
</feature>
<dbReference type="AlphaFoldDB" id="A0A6G9JSX8"/>
<dbReference type="Proteomes" id="UP000503183">
    <property type="component" value="Chromosome"/>
</dbReference>
<accession>A0A6G9JSX8</accession>
<evidence type="ECO:0000313" key="9">
    <source>
        <dbReference type="Proteomes" id="UP000503183"/>
    </source>
</evidence>
<dbReference type="InterPro" id="IPR009627">
    <property type="entry name" value="UPF0259"/>
</dbReference>
<evidence type="ECO:0000256" key="2">
    <source>
        <dbReference type="ARBA" id="ARBA00005633"/>
    </source>
</evidence>
<organism evidence="8 9">
    <name type="scientific">Buchnera aphidicola</name>
    <name type="common">Microlophium carnosum</name>
    <dbReference type="NCBI Taxonomy" id="2708354"/>
    <lineage>
        <taxon>Bacteria</taxon>
        <taxon>Pseudomonadati</taxon>
        <taxon>Pseudomonadota</taxon>
        <taxon>Gammaproteobacteria</taxon>
        <taxon>Enterobacterales</taxon>
        <taxon>Erwiniaceae</taxon>
        <taxon>Buchnera</taxon>
    </lineage>
</organism>
<feature type="transmembrane region" description="Helical" evidence="7">
    <location>
        <begin position="20"/>
        <end position="41"/>
    </location>
</feature>
<sequence>MLITVRKLRDDTHHFFYKQIGPIFFISISVTLINMLVDMFIKPDRYILSIIENNKLINASSLLELINNMNLEEKYELFKYSTLKTIESLMSKTMLLGSVIILISVLSKSEKKTIISSILSFFSFIPSLFILNFLTAFVVQIGYMFLIIPGILLSITLSLSPIILSFKKYGIIDSMRISVYISWKYINIIGYSVLFWMCSKFILTILLDQIYFINKNILFLISNVTINILFSILIIYLFRFYMIFLRS</sequence>
<evidence type="ECO:0000256" key="1">
    <source>
        <dbReference type="ARBA" id="ARBA00004429"/>
    </source>
</evidence>
<gene>
    <name evidence="8" type="ORF">G4A98_01375</name>
</gene>
<feature type="transmembrane region" description="Helical" evidence="7">
    <location>
        <begin position="118"/>
        <end position="137"/>
    </location>
</feature>
<evidence type="ECO:0000256" key="3">
    <source>
        <dbReference type="ARBA" id="ARBA00022475"/>
    </source>
</evidence>
<keyword evidence="3 7" id="KW-1003">Cell membrane</keyword>
<dbReference type="EMBL" id="CP048747">
    <property type="protein sequence ID" value="QIQ41863.1"/>
    <property type="molecule type" value="Genomic_DNA"/>
</dbReference>
<proteinExistence type="inferred from homology"/>
<dbReference type="GO" id="GO:0005886">
    <property type="term" value="C:plasma membrane"/>
    <property type="evidence" value="ECO:0007669"/>
    <property type="project" value="UniProtKB-SubCell"/>
</dbReference>
<keyword evidence="5 7" id="KW-1133">Transmembrane helix</keyword>
<keyword evidence="6 7" id="KW-0472">Membrane</keyword>
<name>A0A6G9JSX8_9GAMM</name>
<feature type="transmembrane region" description="Helical" evidence="7">
    <location>
        <begin position="185"/>
        <end position="211"/>
    </location>
</feature>
<feature type="transmembrane region" description="Helical" evidence="7">
    <location>
        <begin position="143"/>
        <end position="164"/>
    </location>
</feature>
<dbReference type="HAMAP" id="MF_01067">
    <property type="entry name" value="UPF0259"/>
    <property type="match status" value="1"/>
</dbReference>
<evidence type="ECO:0000256" key="7">
    <source>
        <dbReference type="HAMAP-Rule" id="MF_01067"/>
    </source>
</evidence>
<comment type="subcellular location">
    <subcellularLocation>
        <location evidence="1">Cell inner membrane</location>
        <topology evidence="1">Multi-pass membrane protein</topology>
    </subcellularLocation>
    <subcellularLocation>
        <location evidence="7">Cell membrane</location>
        <topology evidence="7">Multi-pass membrane protein</topology>
    </subcellularLocation>
</comment>
<dbReference type="Pfam" id="PF06790">
    <property type="entry name" value="UPF0259"/>
    <property type="match status" value="1"/>
</dbReference>
<keyword evidence="4 7" id="KW-0812">Transmembrane</keyword>
<dbReference type="NCBIfam" id="NF002774">
    <property type="entry name" value="PRK02868.1"/>
    <property type="match status" value="1"/>
</dbReference>
<comment type="similarity">
    <text evidence="2 7">Belongs to the UPF0259 family.</text>
</comment>
<evidence type="ECO:0000256" key="6">
    <source>
        <dbReference type="ARBA" id="ARBA00023136"/>
    </source>
</evidence>
<evidence type="ECO:0000313" key="8">
    <source>
        <dbReference type="EMBL" id="QIQ41863.1"/>
    </source>
</evidence>
<protein>
    <recommendedName>
        <fullName evidence="7">UPF0259 membrane protein G4A98_01375</fullName>
    </recommendedName>
</protein>
<evidence type="ECO:0000256" key="4">
    <source>
        <dbReference type="ARBA" id="ARBA00022692"/>
    </source>
</evidence>
<evidence type="ECO:0000256" key="5">
    <source>
        <dbReference type="ARBA" id="ARBA00022989"/>
    </source>
</evidence>
<reference evidence="8 9" key="1">
    <citation type="submission" date="2020-04" db="EMBL/GenBank/DDBJ databases">
        <title>Parallel evolution in the integration of a co-obligate aphid symbiosis.</title>
        <authorList>
            <person name="Monnin D."/>
            <person name="Jackson R."/>
            <person name="Kiers E.T."/>
            <person name="Bunker M."/>
            <person name="Ellers J."/>
            <person name="Henry L.M."/>
        </authorList>
    </citation>
    <scope>NUCLEOTIDE SEQUENCE [LARGE SCALE GENOMIC DNA]</scope>
    <source>
        <strain evidence="8">MCAR-56B</strain>
    </source>
</reference>